<dbReference type="SUPFAM" id="SSF48008">
    <property type="entry name" value="GntR ligand-binding domain-like"/>
    <property type="match status" value="1"/>
</dbReference>
<keyword evidence="1" id="KW-0805">Transcription regulation</keyword>
<dbReference type="SMART" id="SM00345">
    <property type="entry name" value="HTH_GNTR"/>
    <property type="match status" value="1"/>
</dbReference>
<feature type="domain" description="HTH gntR-type" evidence="4">
    <location>
        <begin position="1"/>
        <end position="69"/>
    </location>
</feature>
<keyword evidence="6" id="KW-1185">Reference proteome</keyword>
<dbReference type="InterPro" id="IPR000524">
    <property type="entry name" value="Tscrpt_reg_HTH_GntR"/>
</dbReference>
<dbReference type="CDD" id="cd07377">
    <property type="entry name" value="WHTH_GntR"/>
    <property type="match status" value="1"/>
</dbReference>
<dbReference type="Pfam" id="PF00392">
    <property type="entry name" value="GntR"/>
    <property type="match status" value="1"/>
</dbReference>
<dbReference type="EMBL" id="CP016540">
    <property type="protein sequence ID" value="ANU26294.1"/>
    <property type="molecule type" value="Genomic_DNA"/>
</dbReference>
<dbReference type="PANTHER" id="PTHR43537">
    <property type="entry name" value="TRANSCRIPTIONAL REGULATOR, GNTR FAMILY"/>
    <property type="match status" value="1"/>
</dbReference>
<protein>
    <recommendedName>
        <fullName evidence="4">HTH gntR-type domain-containing protein</fullName>
    </recommendedName>
</protein>
<keyword evidence="2" id="KW-0238">DNA-binding</keyword>
<dbReference type="InterPro" id="IPR008920">
    <property type="entry name" value="TF_FadR/GntR_C"/>
</dbReference>
<dbReference type="Pfam" id="PF07840">
    <property type="entry name" value="FadR_C"/>
    <property type="match status" value="1"/>
</dbReference>
<proteinExistence type="predicted"/>
<organism evidence="5 6">
    <name type="scientific">Planococcus versutus</name>
    <dbReference type="NCBI Taxonomy" id="1302659"/>
    <lineage>
        <taxon>Bacteria</taxon>
        <taxon>Bacillati</taxon>
        <taxon>Bacillota</taxon>
        <taxon>Bacilli</taxon>
        <taxon>Bacillales</taxon>
        <taxon>Caryophanaceae</taxon>
        <taxon>Planococcus</taxon>
    </lineage>
</organism>
<reference evidence="5" key="1">
    <citation type="submission" date="2016-10" db="EMBL/GenBank/DDBJ databases">
        <authorList>
            <person name="See-Too W.S."/>
        </authorList>
    </citation>
    <scope>NUCLEOTIDE SEQUENCE</scope>
    <source>
        <strain evidence="5">L10.15</strain>
    </source>
</reference>
<dbReference type="GO" id="GO:0003700">
    <property type="term" value="F:DNA-binding transcription factor activity"/>
    <property type="evidence" value="ECO:0007669"/>
    <property type="project" value="InterPro"/>
</dbReference>
<dbReference type="PROSITE" id="PS50949">
    <property type="entry name" value="HTH_GNTR"/>
    <property type="match status" value="1"/>
</dbReference>
<dbReference type="AlphaFoldDB" id="A0A1B1RZF2"/>
<dbReference type="GO" id="GO:0000062">
    <property type="term" value="F:fatty-acyl-CoA binding"/>
    <property type="evidence" value="ECO:0007669"/>
    <property type="project" value="InterPro"/>
</dbReference>
<dbReference type="GO" id="GO:0003677">
    <property type="term" value="F:DNA binding"/>
    <property type="evidence" value="ECO:0007669"/>
    <property type="project" value="UniProtKB-KW"/>
</dbReference>
<dbReference type="InterPro" id="IPR028374">
    <property type="entry name" value="FadR_C"/>
</dbReference>
<dbReference type="Gene3D" id="1.10.10.10">
    <property type="entry name" value="Winged helix-like DNA-binding domain superfamily/Winged helix DNA-binding domain"/>
    <property type="match status" value="1"/>
</dbReference>
<keyword evidence="3" id="KW-0804">Transcription</keyword>
<dbReference type="RefSeq" id="WP_049694941.1">
    <property type="nucleotide sequence ID" value="NZ_CP016540.2"/>
</dbReference>
<dbReference type="Gene3D" id="1.20.120.530">
    <property type="entry name" value="GntR ligand-binding domain-like"/>
    <property type="match status" value="1"/>
</dbReference>
<name>A0A1B1RZF2_9BACL</name>
<evidence type="ECO:0000259" key="4">
    <source>
        <dbReference type="PROSITE" id="PS50949"/>
    </source>
</evidence>
<dbReference type="PRINTS" id="PR00035">
    <property type="entry name" value="HTHGNTR"/>
</dbReference>
<evidence type="ECO:0000256" key="2">
    <source>
        <dbReference type="ARBA" id="ARBA00023125"/>
    </source>
</evidence>
<dbReference type="STRING" id="1302659.I858_004510"/>
<evidence type="ECO:0000313" key="6">
    <source>
        <dbReference type="Proteomes" id="UP000053354"/>
    </source>
</evidence>
<dbReference type="Proteomes" id="UP000053354">
    <property type="component" value="Chromosome"/>
</dbReference>
<evidence type="ECO:0000256" key="3">
    <source>
        <dbReference type="ARBA" id="ARBA00023163"/>
    </source>
</evidence>
<dbReference type="GO" id="GO:0019217">
    <property type="term" value="P:regulation of fatty acid metabolic process"/>
    <property type="evidence" value="ECO:0007669"/>
    <property type="project" value="InterPro"/>
</dbReference>
<dbReference type="KEGG" id="pll:I858_004510"/>
<gene>
    <name evidence="5" type="ORF">I858_004510</name>
</gene>
<dbReference type="OrthoDB" id="9799482at2"/>
<dbReference type="SUPFAM" id="SSF46785">
    <property type="entry name" value="Winged helix' DNA-binding domain"/>
    <property type="match status" value="1"/>
</dbReference>
<sequence>MKATDRIEKIFIQKVLKGELPPQSLLSSERELALDFEVGRPVIREVMQRLERDGWLTIRSGKRAVVNDYWEQGNLMTLNHLLTDEEHIQEEFIVYLMELRKNLAPAYTKDAVNHKALTVASLLSESENIADEPQGFAEYDWHLQKGLAAASPNPIYLLMLNSFQQLYIKTAVHYFQDGQSRQATRKYYRDLMETAMAKDGNWAEILVKKEMEDSIKRWKQQLTTKKKGED</sequence>
<evidence type="ECO:0000313" key="5">
    <source>
        <dbReference type="EMBL" id="ANU26294.1"/>
    </source>
</evidence>
<accession>A0A1B1RZF2</accession>
<dbReference type="PANTHER" id="PTHR43537:SF52">
    <property type="entry name" value="FATTY ACID METABOLISM REGULATOR PROTEIN"/>
    <property type="match status" value="1"/>
</dbReference>
<dbReference type="InterPro" id="IPR036390">
    <property type="entry name" value="WH_DNA-bd_sf"/>
</dbReference>
<evidence type="ECO:0000256" key="1">
    <source>
        <dbReference type="ARBA" id="ARBA00023015"/>
    </source>
</evidence>
<dbReference type="InterPro" id="IPR036388">
    <property type="entry name" value="WH-like_DNA-bd_sf"/>
</dbReference>